<dbReference type="Pfam" id="PF19054">
    <property type="entry name" value="DUF5753"/>
    <property type="match status" value="1"/>
</dbReference>
<comment type="caution">
    <text evidence="2">The sequence shown here is derived from an EMBL/GenBank/DDBJ whole genome shotgun (WGS) entry which is preliminary data.</text>
</comment>
<protein>
    <submittedName>
        <fullName evidence="2">Helix-turn-helix domain-containing protein</fullName>
    </submittedName>
</protein>
<evidence type="ECO:0000313" key="3">
    <source>
        <dbReference type="Proteomes" id="UP000468735"/>
    </source>
</evidence>
<dbReference type="EMBL" id="WBMT01000030">
    <property type="protein sequence ID" value="KAB2340405.1"/>
    <property type="molecule type" value="Genomic_DNA"/>
</dbReference>
<dbReference type="InterPro" id="IPR043917">
    <property type="entry name" value="DUF5753"/>
</dbReference>
<dbReference type="CDD" id="cd00093">
    <property type="entry name" value="HTH_XRE"/>
    <property type="match status" value="1"/>
</dbReference>
<dbReference type="SUPFAM" id="SSF47413">
    <property type="entry name" value="lambda repressor-like DNA-binding domains"/>
    <property type="match status" value="1"/>
</dbReference>
<dbReference type="OrthoDB" id="3466567at2"/>
<dbReference type="SMART" id="SM00530">
    <property type="entry name" value="HTH_XRE"/>
    <property type="match status" value="1"/>
</dbReference>
<dbReference type="RefSeq" id="WP_151569850.1">
    <property type="nucleotide sequence ID" value="NZ_WBMT01000030.1"/>
</dbReference>
<dbReference type="InterPro" id="IPR001387">
    <property type="entry name" value="Cro/C1-type_HTH"/>
</dbReference>
<evidence type="ECO:0000313" key="2">
    <source>
        <dbReference type="EMBL" id="KAB2340405.1"/>
    </source>
</evidence>
<dbReference type="AlphaFoldDB" id="A0A6H9YHZ4"/>
<dbReference type="PROSITE" id="PS50943">
    <property type="entry name" value="HTH_CROC1"/>
    <property type="match status" value="1"/>
</dbReference>
<keyword evidence="3" id="KW-1185">Reference proteome</keyword>
<feature type="domain" description="HTH cro/C1-type" evidence="1">
    <location>
        <begin position="22"/>
        <end position="63"/>
    </location>
</feature>
<accession>A0A6H9YHZ4</accession>
<dbReference type="Gene3D" id="1.10.260.40">
    <property type="entry name" value="lambda repressor-like DNA-binding domains"/>
    <property type="match status" value="1"/>
</dbReference>
<dbReference type="InterPro" id="IPR010982">
    <property type="entry name" value="Lambda_DNA-bd_dom_sf"/>
</dbReference>
<name>A0A6H9YHZ4_9ACTN</name>
<gene>
    <name evidence="2" type="ORF">F8566_45290</name>
</gene>
<organism evidence="2 3">
    <name type="scientific">Actinomadura rudentiformis</name>
    <dbReference type="NCBI Taxonomy" id="359158"/>
    <lineage>
        <taxon>Bacteria</taxon>
        <taxon>Bacillati</taxon>
        <taxon>Actinomycetota</taxon>
        <taxon>Actinomycetes</taxon>
        <taxon>Streptosporangiales</taxon>
        <taxon>Thermomonosporaceae</taxon>
        <taxon>Actinomadura</taxon>
    </lineage>
</organism>
<dbReference type="Pfam" id="PF13560">
    <property type="entry name" value="HTH_31"/>
    <property type="match status" value="1"/>
</dbReference>
<dbReference type="GO" id="GO:0003677">
    <property type="term" value="F:DNA binding"/>
    <property type="evidence" value="ECO:0007669"/>
    <property type="project" value="InterPro"/>
</dbReference>
<dbReference type="Proteomes" id="UP000468735">
    <property type="component" value="Unassembled WGS sequence"/>
</dbReference>
<proteinExistence type="predicted"/>
<evidence type="ECO:0000259" key="1">
    <source>
        <dbReference type="PROSITE" id="PS50943"/>
    </source>
</evidence>
<reference evidence="2 3" key="1">
    <citation type="submission" date="2019-09" db="EMBL/GenBank/DDBJ databases">
        <title>Actinomadura physcomitrii sp. nov., a novel actinomycete isolated from moss [Physcomitrium sphaericum (Ludw) Fuernr].</title>
        <authorList>
            <person name="Zhuang X."/>
            <person name="Liu C."/>
        </authorList>
    </citation>
    <scope>NUCLEOTIDE SEQUENCE [LARGE SCALE GENOMIC DNA]</scope>
    <source>
        <strain evidence="2 3">HMC1</strain>
    </source>
</reference>
<sequence>MPRRPRDPGVPQSPTEYFGTELRAYREAAGLTRPQLAEQLGYTPQWIGQIEAGRSTPSEDFAKDCDTFFHTNGTFHRMWTWIQLLGRLKVLPPGFPDFLDREAEATMMHIFETMVITGLFQTPEYAYDVLKAGRTPEVIEQLVATRVERQELLDGEDPPHIVAIFDEGAVRRPIGDREVMRGQLRRLIELAQRPNITVQIVPSSKGSYAGLPGAFMVLGFVDAPDVVHVGGHVEAQLIEHTGTVRNYALRFDLIRGAAMSADDSLELLRAILESL</sequence>